<evidence type="ECO:0000313" key="4">
    <source>
        <dbReference type="EMBL" id="BDV44737.1"/>
    </source>
</evidence>
<dbReference type="Proteomes" id="UP001317705">
    <property type="component" value="Chromosome"/>
</dbReference>
<evidence type="ECO:0000259" key="2">
    <source>
        <dbReference type="Pfam" id="PF00156"/>
    </source>
</evidence>
<protein>
    <submittedName>
        <fullName evidence="4">Amidophosphoribosyltransferase</fullName>
    </submittedName>
</protein>
<dbReference type="InterPro" id="IPR029057">
    <property type="entry name" value="PRTase-like"/>
</dbReference>
<dbReference type="Pfam" id="PF18912">
    <property type="entry name" value="DZR_2"/>
    <property type="match status" value="1"/>
</dbReference>
<evidence type="ECO:0000259" key="3">
    <source>
        <dbReference type="Pfam" id="PF18912"/>
    </source>
</evidence>
<dbReference type="InterPro" id="IPR044005">
    <property type="entry name" value="DZR_2"/>
</dbReference>
<name>A0ABM8ER16_9BACT</name>
<gene>
    <name evidence="4" type="ORF">GURASL_36600</name>
</gene>
<reference evidence="4 5" key="1">
    <citation type="submission" date="2022-12" db="EMBL/GenBank/DDBJ databases">
        <title>Polyphasic characterization of Geotalea uranireducens NIT-SL11 newly isolated from a complex of sewage sludge and microbially reduced graphene oxide.</title>
        <authorList>
            <person name="Xie L."/>
            <person name="Yoshida N."/>
            <person name="Meng L."/>
        </authorList>
    </citation>
    <scope>NUCLEOTIDE SEQUENCE [LARGE SCALE GENOMIC DNA]</scope>
    <source>
        <strain evidence="4 5">NIT-SL11</strain>
    </source>
</reference>
<dbReference type="Gene3D" id="3.40.50.2020">
    <property type="match status" value="1"/>
</dbReference>
<keyword evidence="5" id="KW-1185">Reference proteome</keyword>
<sequence length="240" mass="25888">MILRAFLDILFPPLCHVCKSFIPAAGPLHLCPACHRDVRFISSPCCVTCGVPFATEEGIDHRCGACQTTPPPFTAARSAVLLAGPVQQLVHRFKYGHKVHLRRPLALLAGETLAPFVQTAGPELMVPVPLHPRRLRERGFNQAILVGEVLAATWGVPLLRDTLRRQRPTTPQVGLSAGERRENVCGAFTVAAPDRIAGKKILLVDDVYTTGSTLAECARELRRAGAAEVVAVTVARTSAP</sequence>
<organism evidence="4 5">
    <name type="scientific">Geotalea uraniireducens</name>
    <dbReference type="NCBI Taxonomy" id="351604"/>
    <lineage>
        <taxon>Bacteria</taxon>
        <taxon>Pseudomonadati</taxon>
        <taxon>Thermodesulfobacteriota</taxon>
        <taxon>Desulfuromonadia</taxon>
        <taxon>Geobacterales</taxon>
        <taxon>Geobacteraceae</taxon>
        <taxon>Geotalea</taxon>
    </lineage>
</organism>
<feature type="domain" description="Double zinc ribbon" evidence="3">
    <location>
        <begin position="6"/>
        <end position="67"/>
    </location>
</feature>
<proteinExistence type="inferred from homology"/>
<comment type="similarity">
    <text evidence="1">Belongs to the ComF/GntX family.</text>
</comment>
<evidence type="ECO:0000256" key="1">
    <source>
        <dbReference type="ARBA" id="ARBA00008007"/>
    </source>
</evidence>
<feature type="domain" description="Phosphoribosyltransferase" evidence="2">
    <location>
        <begin position="180"/>
        <end position="236"/>
    </location>
</feature>
<dbReference type="SUPFAM" id="SSF53271">
    <property type="entry name" value="PRTase-like"/>
    <property type="match status" value="1"/>
</dbReference>
<dbReference type="RefSeq" id="WP_282000828.1">
    <property type="nucleotide sequence ID" value="NZ_AP027151.1"/>
</dbReference>
<dbReference type="PANTHER" id="PTHR47505:SF1">
    <property type="entry name" value="DNA UTILIZATION PROTEIN YHGH"/>
    <property type="match status" value="1"/>
</dbReference>
<dbReference type="EMBL" id="AP027151">
    <property type="protein sequence ID" value="BDV44737.1"/>
    <property type="molecule type" value="Genomic_DNA"/>
</dbReference>
<dbReference type="CDD" id="cd06223">
    <property type="entry name" value="PRTases_typeI"/>
    <property type="match status" value="1"/>
</dbReference>
<dbReference type="PANTHER" id="PTHR47505">
    <property type="entry name" value="DNA UTILIZATION PROTEIN YHGH"/>
    <property type="match status" value="1"/>
</dbReference>
<dbReference type="InterPro" id="IPR000836">
    <property type="entry name" value="PRTase_dom"/>
</dbReference>
<accession>A0ABM8ER16</accession>
<dbReference type="Pfam" id="PF00156">
    <property type="entry name" value="Pribosyltran"/>
    <property type="match status" value="1"/>
</dbReference>
<dbReference type="InterPro" id="IPR051910">
    <property type="entry name" value="ComF/GntX_DNA_util-trans"/>
</dbReference>
<evidence type="ECO:0000313" key="5">
    <source>
        <dbReference type="Proteomes" id="UP001317705"/>
    </source>
</evidence>